<evidence type="ECO:0000256" key="3">
    <source>
        <dbReference type="ARBA" id="ARBA00023125"/>
    </source>
</evidence>
<comment type="similarity">
    <text evidence="1">Belongs to the SorC transcriptional regulatory family.</text>
</comment>
<gene>
    <name evidence="7" type="ORF">ACFFPI_14220</name>
</gene>
<dbReference type="RefSeq" id="WP_345035272.1">
    <property type="nucleotide sequence ID" value="NZ_BAABED010000001.1"/>
</dbReference>
<reference evidence="7 8" key="1">
    <citation type="submission" date="2024-09" db="EMBL/GenBank/DDBJ databases">
        <authorList>
            <person name="Sun Q."/>
            <person name="Mori K."/>
        </authorList>
    </citation>
    <scope>NUCLEOTIDE SEQUENCE [LARGE SCALE GENOMIC DNA]</scope>
    <source>
        <strain evidence="7 8">JCM 13519</strain>
    </source>
</reference>
<dbReference type="PANTHER" id="PTHR34294:SF1">
    <property type="entry name" value="TRANSCRIPTIONAL REGULATOR LSRR"/>
    <property type="match status" value="1"/>
</dbReference>
<dbReference type="InterPro" id="IPR001387">
    <property type="entry name" value="Cro/C1-type_HTH"/>
</dbReference>
<name>A0ABV5USU6_9MICC</name>
<proteinExistence type="inferred from homology"/>
<accession>A0ABV5USU6</accession>
<keyword evidence="3" id="KW-0238">DNA-binding</keyword>
<keyword evidence="2" id="KW-0805">Transcription regulation</keyword>
<dbReference type="SUPFAM" id="SSF46689">
    <property type="entry name" value="Homeodomain-like"/>
    <property type="match status" value="1"/>
</dbReference>
<evidence type="ECO:0000259" key="6">
    <source>
        <dbReference type="PROSITE" id="PS50943"/>
    </source>
</evidence>
<dbReference type="Gene3D" id="1.10.10.10">
    <property type="entry name" value="Winged helix-like DNA-binding domain superfamily/Winged helix DNA-binding domain"/>
    <property type="match status" value="1"/>
</dbReference>
<comment type="caution">
    <text evidence="7">The sequence shown here is derived from an EMBL/GenBank/DDBJ whole genome shotgun (WGS) entry which is preliminary data.</text>
</comment>
<organism evidence="7 8">
    <name type="scientific">Arthrobacter methylotrophus</name>
    <dbReference type="NCBI Taxonomy" id="121291"/>
    <lineage>
        <taxon>Bacteria</taxon>
        <taxon>Bacillati</taxon>
        <taxon>Actinomycetota</taxon>
        <taxon>Actinomycetes</taxon>
        <taxon>Micrococcales</taxon>
        <taxon>Micrococcaceae</taxon>
        <taxon>Arthrobacter</taxon>
    </lineage>
</organism>
<dbReference type="Pfam" id="PF13545">
    <property type="entry name" value="HTH_Crp_2"/>
    <property type="match status" value="1"/>
</dbReference>
<dbReference type="PROSITE" id="PS50943">
    <property type="entry name" value="HTH_CROC1"/>
    <property type="match status" value="1"/>
</dbReference>
<evidence type="ECO:0000256" key="2">
    <source>
        <dbReference type="ARBA" id="ARBA00023015"/>
    </source>
</evidence>
<evidence type="ECO:0000256" key="4">
    <source>
        <dbReference type="ARBA" id="ARBA00023163"/>
    </source>
</evidence>
<keyword evidence="4" id="KW-0804">Transcription</keyword>
<feature type="domain" description="HTH cro/C1-type" evidence="6">
    <location>
        <begin position="42"/>
        <end position="64"/>
    </location>
</feature>
<dbReference type="InterPro" id="IPR009057">
    <property type="entry name" value="Homeodomain-like_sf"/>
</dbReference>
<dbReference type="EMBL" id="JBHMBH010000029">
    <property type="protein sequence ID" value="MFB9715271.1"/>
    <property type="molecule type" value="Genomic_DNA"/>
</dbReference>
<dbReference type="InterPro" id="IPR007324">
    <property type="entry name" value="Sugar-bd_dom_put"/>
</dbReference>
<evidence type="ECO:0000256" key="1">
    <source>
        <dbReference type="ARBA" id="ARBA00010466"/>
    </source>
</evidence>
<dbReference type="InterPro" id="IPR012318">
    <property type="entry name" value="HTH_CRP"/>
</dbReference>
<dbReference type="InterPro" id="IPR037171">
    <property type="entry name" value="NagB/RpiA_transferase-like"/>
</dbReference>
<dbReference type="InterPro" id="IPR036388">
    <property type="entry name" value="WH-like_DNA-bd_sf"/>
</dbReference>
<evidence type="ECO:0000256" key="5">
    <source>
        <dbReference type="SAM" id="MobiDB-lite"/>
    </source>
</evidence>
<sequence length="344" mass="37076">MESNRRLPTADGGPKSVPTDWDEDPKRRRAVHLVEIARQYYEEGMSQEQIARRIGYSRPTVSRMLEEARRTGVVQIQISHPLERLTHLEHLIESRYGVQHVRVTANSAPQSGVNDVGRAAAELLSRILRPGMTIGLSNGRTHMAMVESSQSCKPMDLTVVQMVGSLGGNNQLLDGPELCRRFANAYSSSYRVLNAPLFAPNARIAAALLSEPTISATLDLAAAADLAVVGIGASFRRPSGVFNGSLTPDHIRALQNHGAVGHILGQFINADGHVVDSPHKDLVVGLSMERLRHIPHVIAICSGAEKAAAIAAALGGNLVNSLILDSEAAQELAYLPVRSGKSHR</sequence>
<evidence type="ECO:0000313" key="7">
    <source>
        <dbReference type="EMBL" id="MFB9715271.1"/>
    </source>
</evidence>
<feature type="region of interest" description="Disordered" evidence="5">
    <location>
        <begin position="1"/>
        <end position="25"/>
    </location>
</feature>
<dbReference type="Proteomes" id="UP001589536">
    <property type="component" value="Unassembled WGS sequence"/>
</dbReference>
<protein>
    <submittedName>
        <fullName evidence="7">Sugar-binding transcriptional regulator</fullName>
    </submittedName>
</protein>
<dbReference type="SUPFAM" id="SSF100950">
    <property type="entry name" value="NagB/RpiA/CoA transferase-like"/>
    <property type="match status" value="1"/>
</dbReference>
<dbReference type="Gene3D" id="3.40.50.1360">
    <property type="match status" value="1"/>
</dbReference>
<dbReference type="Pfam" id="PF04198">
    <property type="entry name" value="Sugar-bind"/>
    <property type="match status" value="1"/>
</dbReference>
<dbReference type="PANTHER" id="PTHR34294">
    <property type="entry name" value="TRANSCRIPTIONAL REGULATOR-RELATED"/>
    <property type="match status" value="1"/>
</dbReference>
<evidence type="ECO:0000313" key="8">
    <source>
        <dbReference type="Proteomes" id="UP001589536"/>
    </source>
</evidence>
<keyword evidence="8" id="KW-1185">Reference proteome</keyword>
<dbReference type="InterPro" id="IPR051054">
    <property type="entry name" value="SorC_transcr_regulators"/>
</dbReference>